<keyword evidence="2" id="KW-1185">Reference proteome</keyword>
<organism evidence="1 2">
    <name type="scientific">Pseudomonas phage Phabio</name>
    <dbReference type="NCBI Taxonomy" id="2006668"/>
    <lineage>
        <taxon>Viruses</taxon>
        <taxon>Duplodnaviria</taxon>
        <taxon>Heunggongvirae</taxon>
        <taxon>Uroviricota</taxon>
        <taxon>Caudoviricetes</taxon>
        <taxon>Chimalliviridae</taxon>
        <taxon>Phabiovirus</taxon>
        <taxon>Phabiovirus phabio</taxon>
    </lineage>
</organism>
<sequence>MGAIRPVTAELVTRKAYHRDYGICDHVDDDPIDLMRLHDKENIIEGGPRRTWQRKYFNYRLGDITRLNILEFFQLPYSDARFFVEMAESQSVQESITTRQVTREIQNIVA</sequence>
<reference evidence="1 2" key="1">
    <citation type="submission" date="2017-05" db="EMBL/GenBank/DDBJ databases">
        <authorList>
            <person name="Song R."/>
            <person name="Chenine A.L."/>
            <person name="Ruprecht R.M."/>
        </authorList>
    </citation>
    <scope>NUCLEOTIDE SEQUENCE [LARGE SCALE GENOMIC DNA]</scope>
</reference>
<evidence type="ECO:0000313" key="1">
    <source>
        <dbReference type="EMBL" id="ARV76751.1"/>
    </source>
</evidence>
<dbReference type="EMBL" id="MF042360">
    <property type="protein sequence ID" value="ARV76751.1"/>
    <property type="molecule type" value="Genomic_DNA"/>
</dbReference>
<gene>
    <name evidence="1" type="ORF">PHABIO_120</name>
</gene>
<protein>
    <submittedName>
        <fullName evidence="1">Uncharacterized protein</fullName>
    </submittedName>
</protein>
<proteinExistence type="predicted"/>
<dbReference type="PROSITE" id="PS00387">
    <property type="entry name" value="PPASE"/>
    <property type="match status" value="1"/>
</dbReference>
<evidence type="ECO:0000313" key="2">
    <source>
        <dbReference type="Proteomes" id="UP000225448"/>
    </source>
</evidence>
<name>A0A1Y0STE6_9CAUD</name>
<accession>A0A1Y0STE6</accession>
<dbReference type="Proteomes" id="UP000225448">
    <property type="component" value="Segment"/>
</dbReference>